<comment type="caution">
    <text evidence="3">The sequence shown here is derived from an EMBL/GenBank/DDBJ whole genome shotgun (WGS) entry which is preliminary data.</text>
</comment>
<feature type="region of interest" description="Disordered" evidence="1">
    <location>
        <begin position="86"/>
        <end position="106"/>
    </location>
</feature>
<reference evidence="3" key="1">
    <citation type="journal article" date="2023" name="Mol. Biol. Evol.">
        <title>Third-Generation Sequencing Reveals the Adaptive Role of the Epigenome in Three Deep-Sea Polychaetes.</title>
        <authorList>
            <person name="Perez M."/>
            <person name="Aroh O."/>
            <person name="Sun Y."/>
            <person name="Lan Y."/>
            <person name="Juniper S.K."/>
            <person name="Young C.R."/>
            <person name="Angers B."/>
            <person name="Qian P.Y."/>
        </authorList>
    </citation>
    <scope>NUCLEOTIDE SEQUENCE</scope>
    <source>
        <strain evidence="3">P08H-3</strain>
    </source>
</reference>
<evidence type="ECO:0000313" key="3">
    <source>
        <dbReference type="EMBL" id="KAK2138805.1"/>
    </source>
</evidence>
<accession>A0AAD9MLN3</accession>
<gene>
    <name evidence="3" type="ORF">LSH36_2396g00002</name>
</gene>
<keyword evidence="4" id="KW-1185">Reference proteome</keyword>
<protein>
    <recommendedName>
        <fullName evidence="5">Secreted protein</fullName>
    </recommendedName>
</protein>
<name>A0AAD9MLN3_9ANNE</name>
<dbReference type="Proteomes" id="UP001208570">
    <property type="component" value="Unassembled WGS sequence"/>
</dbReference>
<evidence type="ECO:0000256" key="1">
    <source>
        <dbReference type="SAM" id="MobiDB-lite"/>
    </source>
</evidence>
<organism evidence="3 4">
    <name type="scientific">Paralvinella palmiformis</name>
    <dbReference type="NCBI Taxonomy" id="53620"/>
    <lineage>
        <taxon>Eukaryota</taxon>
        <taxon>Metazoa</taxon>
        <taxon>Spiralia</taxon>
        <taxon>Lophotrochozoa</taxon>
        <taxon>Annelida</taxon>
        <taxon>Polychaeta</taxon>
        <taxon>Sedentaria</taxon>
        <taxon>Canalipalpata</taxon>
        <taxon>Terebellida</taxon>
        <taxon>Terebelliformia</taxon>
        <taxon>Alvinellidae</taxon>
        <taxon>Paralvinella</taxon>
    </lineage>
</organism>
<dbReference type="EMBL" id="JAODUP010002384">
    <property type="protein sequence ID" value="KAK2138805.1"/>
    <property type="molecule type" value="Genomic_DNA"/>
</dbReference>
<feature type="chain" id="PRO_5042013310" description="Secreted protein" evidence="2">
    <location>
        <begin position="19"/>
        <end position="133"/>
    </location>
</feature>
<dbReference type="AlphaFoldDB" id="A0AAD9MLN3"/>
<dbReference type="InterPro" id="IPR000884">
    <property type="entry name" value="TSP1_rpt"/>
</dbReference>
<evidence type="ECO:0000313" key="4">
    <source>
        <dbReference type="Proteomes" id="UP001208570"/>
    </source>
</evidence>
<evidence type="ECO:0000256" key="2">
    <source>
        <dbReference type="SAM" id="SignalP"/>
    </source>
</evidence>
<feature type="signal peptide" evidence="2">
    <location>
        <begin position="1"/>
        <end position="18"/>
    </location>
</feature>
<dbReference type="PROSITE" id="PS50092">
    <property type="entry name" value="TSP1"/>
    <property type="match status" value="1"/>
</dbReference>
<evidence type="ECO:0008006" key="5">
    <source>
        <dbReference type="Google" id="ProtNLM"/>
    </source>
</evidence>
<keyword evidence="2" id="KW-0732">Signal</keyword>
<sequence length="133" mass="13447">MYLLPAIALFLAAGCVAAEDVDCNEITMGDCALISLGDCSEPCGGGWQKTTFDCRNGSHGKGTYARTSPCNIQDCDTCKPGGGRPGLPGIPSGPPGGGPGGPGTPAISCRDASDIPKLDIRVVCPPRITGVKL</sequence>
<proteinExistence type="predicted"/>